<feature type="domain" description="HTH arsR-type" evidence="3">
    <location>
        <begin position="28"/>
        <end position="112"/>
    </location>
</feature>
<feature type="transmembrane region" description="Helical" evidence="2">
    <location>
        <begin position="220"/>
        <end position="238"/>
    </location>
</feature>
<accession>A0A5N5UDS4</accession>
<keyword evidence="2" id="KW-0472">Membrane</keyword>
<dbReference type="GO" id="GO:0003700">
    <property type="term" value="F:DNA-binding transcription factor activity"/>
    <property type="evidence" value="ECO:0007669"/>
    <property type="project" value="InterPro"/>
</dbReference>
<feature type="compositionally biased region" description="Low complexity" evidence="1">
    <location>
        <begin position="164"/>
        <end position="176"/>
    </location>
</feature>
<evidence type="ECO:0000259" key="3">
    <source>
        <dbReference type="SMART" id="SM00418"/>
    </source>
</evidence>
<feature type="region of interest" description="Disordered" evidence="1">
    <location>
        <begin position="151"/>
        <end position="183"/>
    </location>
</feature>
<dbReference type="RefSeq" id="WP_152119587.1">
    <property type="nucleotide sequence ID" value="NZ_QJOW01000002.1"/>
</dbReference>
<dbReference type="AlphaFoldDB" id="A0A5N5UDS4"/>
<keyword evidence="2" id="KW-0812">Transmembrane</keyword>
<dbReference type="Proteomes" id="UP000326302">
    <property type="component" value="Unassembled WGS sequence"/>
</dbReference>
<dbReference type="Pfam" id="PF12840">
    <property type="entry name" value="HTH_20"/>
    <property type="match status" value="1"/>
</dbReference>
<feature type="compositionally biased region" description="Gly residues" evidence="1">
    <location>
        <begin position="151"/>
        <end position="163"/>
    </location>
</feature>
<dbReference type="OrthoDB" id="11368at2157"/>
<evidence type="ECO:0000313" key="4">
    <source>
        <dbReference type="EMBL" id="KAB7516700.1"/>
    </source>
</evidence>
<keyword evidence="2" id="KW-1133">Transmembrane helix</keyword>
<evidence type="ECO:0000256" key="1">
    <source>
        <dbReference type="SAM" id="MobiDB-lite"/>
    </source>
</evidence>
<evidence type="ECO:0000313" key="5">
    <source>
        <dbReference type="Proteomes" id="UP000326302"/>
    </source>
</evidence>
<dbReference type="InterPro" id="IPR001845">
    <property type="entry name" value="HTH_ArsR_DNA-bd_dom"/>
</dbReference>
<comment type="caution">
    <text evidence="4">The sequence shown here is derived from an EMBL/GenBank/DDBJ whole genome shotgun (WGS) entry which is preliminary data.</text>
</comment>
<dbReference type="InterPro" id="IPR056525">
    <property type="entry name" value="HVO_1552_C"/>
</dbReference>
<dbReference type="EMBL" id="QJOW01000002">
    <property type="protein sequence ID" value="KAB7516700.1"/>
    <property type="molecule type" value="Genomic_DNA"/>
</dbReference>
<dbReference type="InterPro" id="IPR011991">
    <property type="entry name" value="ArsR-like_HTH"/>
</dbReference>
<feature type="compositionally biased region" description="Low complexity" evidence="1">
    <location>
        <begin position="1"/>
        <end position="13"/>
    </location>
</feature>
<dbReference type="Pfam" id="PF24267">
    <property type="entry name" value="HVO_1552_C"/>
    <property type="match status" value="1"/>
</dbReference>
<dbReference type="CDD" id="cd00090">
    <property type="entry name" value="HTH_ARSR"/>
    <property type="match status" value="1"/>
</dbReference>
<dbReference type="SMART" id="SM00418">
    <property type="entry name" value="HTH_ARSR"/>
    <property type="match status" value="1"/>
</dbReference>
<gene>
    <name evidence="4" type="ORF">DMP03_04850</name>
</gene>
<evidence type="ECO:0000256" key="2">
    <source>
        <dbReference type="SAM" id="Phobius"/>
    </source>
</evidence>
<proteinExistence type="predicted"/>
<dbReference type="InterPro" id="IPR036388">
    <property type="entry name" value="WH-like_DNA-bd_sf"/>
</dbReference>
<dbReference type="SUPFAM" id="SSF46785">
    <property type="entry name" value="Winged helix' DNA-binding domain"/>
    <property type="match status" value="1"/>
</dbReference>
<reference evidence="4 5" key="1">
    <citation type="submission" date="2019-10" db="EMBL/GenBank/DDBJ databases">
        <title>Unraveling microbial dark matter from salterns through culturing: the case of the genus Halosegnis.</title>
        <authorList>
            <person name="Duran-Viseras A."/>
            <person name="Andrei A.-S."/>
            <person name="Vera-Gargallo B."/>
            <person name="Ghai R."/>
            <person name="Sanchez-Porro C."/>
            <person name="Ventosa A."/>
        </authorList>
    </citation>
    <scope>NUCLEOTIDE SEQUENCE [LARGE SCALE GENOMIC DNA]</scope>
    <source>
        <strain evidence="4 5">F17-44</strain>
    </source>
</reference>
<feature type="region of interest" description="Disordered" evidence="1">
    <location>
        <begin position="1"/>
        <end position="21"/>
    </location>
</feature>
<sequence length="243" mass="24250">MSLLPSSPDISSDGDPRVVGVDSEDADDLLAALGSETARSIVATLHEEPASPAKLADRVDTSVQNVQYHLTRLEDAGVVTVAGTAYSEKGREMDVYAPADSPLVIVAAEEERTSGVRAALSRLLGSVGVLLVGSLAVQQYLGGGLFPGGESASGGTDGGGGAAGDTAPTETATPTDDGGGFSIAEATQTPQETAAETAQAATEAAASGGDALFGSLPPGLVFFLGGLLVLCTAVLLSYTQRAV</sequence>
<dbReference type="InterPro" id="IPR036390">
    <property type="entry name" value="WH_DNA-bd_sf"/>
</dbReference>
<name>A0A5N5UDS4_9EURY</name>
<organism evidence="4 5">
    <name type="scientific">Halosegnis rubeus</name>
    <dbReference type="NCBI Taxonomy" id="2212850"/>
    <lineage>
        <taxon>Archaea</taxon>
        <taxon>Methanobacteriati</taxon>
        <taxon>Methanobacteriota</taxon>
        <taxon>Stenosarchaea group</taxon>
        <taxon>Halobacteria</taxon>
        <taxon>Halobacteriales</taxon>
        <taxon>Natronomonadaceae</taxon>
        <taxon>Halosegnis</taxon>
    </lineage>
</organism>
<protein>
    <submittedName>
        <fullName evidence="4">Helix-turn-helix domain-containing protein</fullName>
    </submittedName>
</protein>
<dbReference type="Gene3D" id="1.10.10.10">
    <property type="entry name" value="Winged helix-like DNA-binding domain superfamily/Winged helix DNA-binding domain"/>
    <property type="match status" value="1"/>
</dbReference>